<dbReference type="SMART" id="SM00388">
    <property type="entry name" value="HisKA"/>
    <property type="match status" value="1"/>
</dbReference>
<gene>
    <name evidence="17" type="ORF">WNY58_02310</name>
</gene>
<keyword evidence="8" id="KW-0547">Nucleotide-binding</keyword>
<evidence type="ECO:0000256" key="12">
    <source>
        <dbReference type="ARBA" id="ARBA00023012"/>
    </source>
</evidence>
<evidence type="ECO:0000256" key="7">
    <source>
        <dbReference type="ARBA" id="ARBA00022692"/>
    </source>
</evidence>
<dbReference type="EC" id="2.7.13.3" evidence="3"/>
<sequence length="407" mass="45798">MKLNYTQRLIASVSLYTSLLFCISLGAAWFTFEKIEESEYEASVLHVNSLIKSLMINTPDLESTHPQSGIGLYLSNAALPAEFTEFKQPGLHRLANGDELIMDYHPTSHQPYYLLLAPPHQYEAGIDSEFSDLIVLLMGLIMATVVSGGMAWFLAKRLAEPVIQLKQQINQLETKNLRLTVMERDDEVGELSRSISALVTRIDQFTQREQEFTRFASHELRSPVTILKGNIELLSSTLSPTPRTDRALQRMDKATDRMSALIQTFLWLSREGGDDEPEENLIDLAQFKLMVDECLQHIPSDEAKRVVLSGDTIAWRSNRFLISIILENLINNALKYSTGDILITANDNHFTVSNAPVNITKSSSTGLGLLIVQRICEAKGWQYQLDASDDIFNVIINCVKEPTDTHH</sequence>
<dbReference type="Gene3D" id="6.10.340.10">
    <property type="match status" value="1"/>
</dbReference>
<evidence type="ECO:0000256" key="11">
    <source>
        <dbReference type="ARBA" id="ARBA00022989"/>
    </source>
</evidence>
<dbReference type="SUPFAM" id="SSF47384">
    <property type="entry name" value="Homodimeric domain of signal transducing histidine kinase"/>
    <property type="match status" value="1"/>
</dbReference>
<dbReference type="RefSeq" id="WP_342853586.1">
    <property type="nucleotide sequence ID" value="NZ_JBBMRA010000001.1"/>
</dbReference>
<dbReference type="PANTHER" id="PTHR45528">
    <property type="entry name" value="SENSOR HISTIDINE KINASE CPXA"/>
    <property type="match status" value="1"/>
</dbReference>
<dbReference type="CDD" id="cd00082">
    <property type="entry name" value="HisKA"/>
    <property type="match status" value="1"/>
</dbReference>
<dbReference type="InterPro" id="IPR003661">
    <property type="entry name" value="HisK_dim/P_dom"/>
</dbReference>
<keyword evidence="5" id="KW-0597">Phosphoprotein</keyword>
<evidence type="ECO:0000256" key="13">
    <source>
        <dbReference type="ARBA" id="ARBA00023136"/>
    </source>
</evidence>
<evidence type="ECO:0000256" key="14">
    <source>
        <dbReference type="SAM" id="Phobius"/>
    </source>
</evidence>
<dbReference type="InterPro" id="IPR036097">
    <property type="entry name" value="HisK_dim/P_sf"/>
</dbReference>
<evidence type="ECO:0000259" key="15">
    <source>
        <dbReference type="PROSITE" id="PS50109"/>
    </source>
</evidence>
<evidence type="ECO:0000259" key="16">
    <source>
        <dbReference type="PROSITE" id="PS50885"/>
    </source>
</evidence>
<feature type="domain" description="Histidine kinase" evidence="15">
    <location>
        <begin position="215"/>
        <end position="388"/>
    </location>
</feature>
<evidence type="ECO:0000313" key="18">
    <source>
        <dbReference type="Proteomes" id="UP001449225"/>
    </source>
</evidence>
<evidence type="ECO:0000256" key="9">
    <source>
        <dbReference type="ARBA" id="ARBA00022777"/>
    </source>
</evidence>
<evidence type="ECO:0000313" key="17">
    <source>
        <dbReference type="EMBL" id="MEM5535216.1"/>
    </source>
</evidence>
<keyword evidence="13 14" id="KW-0472">Membrane</keyword>
<evidence type="ECO:0000256" key="1">
    <source>
        <dbReference type="ARBA" id="ARBA00000085"/>
    </source>
</evidence>
<keyword evidence="7 14" id="KW-0812">Transmembrane</keyword>
<dbReference type="Proteomes" id="UP001449225">
    <property type="component" value="Unassembled WGS sequence"/>
</dbReference>
<dbReference type="InterPro" id="IPR050398">
    <property type="entry name" value="HssS/ArlS-like"/>
</dbReference>
<dbReference type="InterPro" id="IPR003660">
    <property type="entry name" value="HAMP_dom"/>
</dbReference>
<dbReference type="EMBL" id="JBBMRA010000001">
    <property type="protein sequence ID" value="MEM5535216.1"/>
    <property type="molecule type" value="Genomic_DNA"/>
</dbReference>
<evidence type="ECO:0000256" key="6">
    <source>
        <dbReference type="ARBA" id="ARBA00022679"/>
    </source>
</evidence>
<dbReference type="PROSITE" id="PS50885">
    <property type="entry name" value="HAMP"/>
    <property type="match status" value="1"/>
</dbReference>
<proteinExistence type="predicted"/>
<feature type="domain" description="HAMP" evidence="16">
    <location>
        <begin position="156"/>
        <end position="207"/>
    </location>
</feature>
<dbReference type="InterPro" id="IPR036890">
    <property type="entry name" value="HATPase_C_sf"/>
</dbReference>
<evidence type="ECO:0000256" key="3">
    <source>
        <dbReference type="ARBA" id="ARBA00012438"/>
    </source>
</evidence>
<organism evidence="17 18">
    <name type="scientific">Neptuniibacter pectenicola</name>
    <dbReference type="NCBI Taxonomy" id="1806669"/>
    <lineage>
        <taxon>Bacteria</taxon>
        <taxon>Pseudomonadati</taxon>
        <taxon>Pseudomonadota</taxon>
        <taxon>Gammaproteobacteria</taxon>
        <taxon>Oceanospirillales</taxon>
        <taxon>Oceanospirillaceae</taxon>
        <taxon>Neptuniibacter</taxon>
    </lineage>
</organism>
<keyword evidence="18" id="KW-1185">Reference proteome</keyword>
<dbReference type="Gene3D" id="1.10.287.130">
    <property type="match status" value="1"/>
</dbReference>
<feature type="transmembrane region" description="Helical" evidence="14">
    <location>
        <begin position="9"/>
        <end position="32"/>
    </location>
</feature>
<evidence type="ECO:0000256" key="2">
    <source>
        <dbReference type="ARBA" id="ARBA00004651"/>
    </source>
</evidence>
<comment type="caution">
    <text evidence="17">The sequence shown here is derived from an EMBL/GenBank/DDBJ whole genome shotgun (WGS) entry which is preliminary data.</text>
</comment>
<keyword evidence="9 17" id="KW-0418">Kinase</keyword>
<dbReference type="PROSITE" id="PS50109">
    <property type="entry name" value="HIS_KIN"/>
    <property type="match status" value="1"/>
</dbReference>
<protein>
    <recommendedName>
        <fullName evidence="3">histidine kinase</fullName>
        <ecNumber evidence="3">2.7.13.3</ecNumber>
    </recommendedName>
</protein>
<dbReference type="SUPFAM" id="SSF55874">
    <property type="entry name" value="ATPase domain of HSP90 chaperone/DNA topoisomerase II/histidine kinase"/>
    <property type="match status" value="1"/>
</dbReference>
<evidence type="ECO:0000256" key="4">
    <source>
        <dbReference type="ARBA" id="ARBA00022475"/>
    </source>
</evidence>
<evidence type="ECO:0000256" key="8">
    <source>
        <dbReference type="ARBA" id="ARBA00022741"/>
    </source>
</evidence>
<dbReference type="Gene3D" id="3.30.565.10">
    <property type="entry name" value="Histidine kinase-like ATPase, C-terminal domain"/>
    <property type="match status" value="1"/>
</dbReference>
<comment type="catalytic activity">
    <reaction evidence="1">
        <text>ATP + protein L-histidine = ADP + protein N-phospho-L-histidine.</text>
        <dbReference type="EC" id="2.7.13.3"/>
    </reaction>
</comment>
<evidence type="ECO:0000256" key="10">
    <source>
        <dbReference type="ARBA" id="ARBA00022840"/>
    </source>
</evidence>
<keyword evidence="6" id="KW-0808">Transferase</keyword>
<keyword evidence="10" id="KW-0067">ATP-binding</keyword>
<evidence type="ECO:0000256" key="5">
    <source>
        <dbReference type="ARBA" id="ARBA00022553"/>
    </source>
</evidence>
<keyword evidence="11 14" id="KW-1133">Transmembrane helix</keyword>
<dbReference type="InterPro" id="IPR005467">
    <property type="entry name" value="His_kinase_dom"/>
</dbReference>
<dbReference type="SMART" id="SM00387">
    <property type="entry name" value="HATPase_c"/>
    <property type="match status" value="1"/>
</dbReference>
<keyword evidence="12" id="KW-0902">Two-component regulatory system</keyword>
<dbReference type="PANTHER" id="PTHR45528:SF1">
    <property type="entry name" value="SENSOR HISTIDINE KINASE CPXA"/>
    <property type="match status" value="1"/>
</dbReference>
<dbReference type="Pfam" id="PF00672">
    <property type="entry name" value="HAMP"/>
    <property type="match status" value="1"/>
</dbReference>
<reference evidence="17 18" key="1">
    <citation type="submission" date="2024-03" db="EMBL/GenBank/DDBJ databases">
        <title>Community enrichment and isolation of bacterial strains for fucoidan degradation.</title>
        <authorList>
            <person name="Sichert A."/>
        </authorList>
    </citation>
    <scope>NUCLEOTIDE SEQUENCE [LARGE SCALE GENOMIC DNA]</scope>
    <source>
        <strain evidence="17 18">AS76</strain>
    </source>
</reference>
<accession>A0ABU9TP91</accession>
<dbReference type="InterPro" id="IPR003594">
    <property type="entry name" value="HATPase_dom"/>
</dbReference>
<name>A0ABU9TP91_9GAMM</name>
<comment type="subcellular location">
    <subcellularLocation>
        <location evidence="2">Cell membrane</location>
        <topology evidence="2">Multi-pass membrane protein</topology>
    </subcellularLocation>
</comment>
<dbReference type="GO" id="GO:0016301">
    <property type="term" value="F:kinase activity"/>
    <property type="evidence" value="ECO:0007669"/>
    <property type="project" value="UniProtKB-KW"/>
</dbReference>
<dbReference type="Pfam" id="PF00512">
    <property type="entry name" value="HisKA"/>
    <property type="match status" value="1"/>
</dbReference>
<feature type="transmembrane region" description="Helical" evidence="14">
    <location>
        <begin position="133"/>
        <end position="155"/>
    </location>
</feature>
<keyword evidence="4" id="KW-1003">Cell membrane</keyword>